<organism evidence="1 2">
    <name type="scientific">Limosilactobacillus pontis</name>
    <dbReference type="NCBI Taxonomy" id="35787"/>
    <lineage>
        <taxon>Bacteria</taxon>
        <taxon>Bacillati</taxon>
        <taxon>Bacillota</taxon>
        <taxon>Bacilli</taxon>
        <taxon>Lactobacillales</taxon>
        <taxon>Lactobacillaceae</taxon>
        <taxon>Limosilactobacillus</taxon>
    </lineage>
</organism>
<dbReference type="RefSeq" id="WP_289586079.1">
    <property type="nucleotide sequence ID" value="NZ_JAUDDW010000013.1"/>
</dbReference>
<evidence type="ECO:0000313" key="1">
    <source>
        <dbReference type="EMBL" id="MDM8266467.1"/>
    </source>
</evidence>
<gene>
    <name evidence="1" type="ORF">QUW44_04720</name>
</gene>
<proteinExistence type="predicted"/>
<dbReference type="EMBL" id="JAUDDW010000013">
    <property type="protein sequence ID" value="MDM8266467.1"/>
    <property type="molecule type" value="Genomic_DNA"/>
</dbReference>
<reference evidence="2" key="1">
    <citation type="submission" date="2023-06" db="EMBL/GenBank/DDBJ databases">
        <title>Identification and characterization of horizontal gene transfer across gut microbiota members of farm animals based on homology search.</title>
        <authorList>
            <person name="Zeman M."/>
            <person name="Kubasova T."/>
            <person name="Jahodarova E."/>
            <person name="Nykrynova M."/>
            <person name="Rychlik I."/>
        </authorList>
    </citation>
    <scope>NUCLEOTIDE SEQUENCE [LARGE SCALE GENOMIC DNA]</scope>
    <source>
        <strain evidence="2">161_Gplus</strain>
    </source>
</reference>
<accession>A0ABT7UY50</accession>
<keyword evidence="2" id="KW-1185">Reference proteome</keyword>
<evidence type="ECO:0000313" key="2">
    <source>
        <dbReference type="Proteomes" id="UP001529343"/>
    </source>
</evidence>
<name>A0ABT7UY50_9LACO</name>
<comment type="caution">
    <text evidence="1">The sequence shown here is derived from an EMBL/GenBank/DDBJ whole genome shotgun (WGS) entry which is preliminary data.</text>
</comment>
<dbReference type="Proteomes" id="UP001529343">
    <property type="component" value="Unassembled WGS sequence"/>
</dbReference>
<sequence>MIDKKQWQAEQAQFNDTSRYNDIMDKPRHVSHAHLPMTGRDRAGQFAPFAALTGYHELLNKIAQRYVNKKYPTGAEEQAIFDFFHQLPTGDAVRLELTYFNGESGYYEHYRGTLDHVNWAQQVAYFADGPQIPLRNIRVVNRKGNAHGQG</sequence>
<protein>
    <submittedName>
        <fullName evidence="1">Uncharacterized protein</fullName>
    </submittedName>
</protein>